<accession>A0A9W7MFP8</accession>
<sequence>MYSMSCFLLPISFCHELEQILARFWWQHSQDRRGIHWCSWRDLCLTKDLGGLGFRDFTKFNVVLLAKQGWRILQNPTSLVARLLRARYFPEGTFMKARLGTTPSLTWKSIWSARGLLEKGLRWQVGSGGSISIWNDFWLPAQEPKLVSTAETAGLTHVSDLIEPEARVWKEELILSVFNTTDAEDILSIPIANQVTSDRQVWCEEQTGIYTVKSGYKKLIPAVHMRNEDKEVLRKLWKSKCPSKVNIQCWKFIKNFVPTKANLCHKRVTNNVVCARCNLEPEDSIHVIRNCWFAKEVWKGMNFQTTYPIPTPFLHDLPAWLNSLLDHFGTTNYEGILFTIWALWHARNKFVFENITQKPEDVITWVKSYLLELGIISARMQHRQSVDMKPWSPPPPNSVKLNFDASFKTSDRVACLGLVIRDEEGFILGAQCLLLNHVSSNFAAEAWAAKKGIELAIDLRLRNLVIEGDSLTVIKKLRSKGPDSSNISVIMADAKQLLGCLDSYQISFIRRGGNRVAHELARERLSIAVDTTWVEEALDRIEALAAEDRRCAEPP</sequence>
<dbReference type="InterPro" id="IPR026960">
    <property type="entry name" value="RVT-Znf"/>
</dbReference>
<feature type="domain" description="Reverse transcriptase zinc-binding" evidence="2">
    <location>
        <begin position="210"/>
        <end position="298"/>
    </location>
</feature>
<dbReference type="InterPro" id="IPR052929">
    <property type="entry name" value="RNase_H-like_EbsB-rel"/>
</dbReference>
<dbReference type="Proteomes" id="UP001165190">
    <property type="component" value="Unassembled WGS sequence"/>
</dbReference>
<dbReference type="GO" id="GO:0004523">
    <property type="term" value="F:RNA-DNA hybrid ribonuclease activity"/>
    <property type="evidence" value="ECO:0007669"/>
    <property type="project" value="InterPro"/>
</dbReference>
<protein>
    <recommendedName>
        <fullName evidence="5">Reverse transcriptase</fullName>
    </recommendedName>
</protein>
<organism evidence="3 4">
    <name type="scientific">Hibiscus trionum</name>
    <name type="common">Flower of an hour</name>
    <dbReference type="NCBI Taxonomy" id="183268"/>
    <lineage>
        <taxon>Eukaryota</taxon>
        <taxon>Viridiplantae</taxon>
        <taxon>Streptophyta</taxon>
        <taxon>Embryophyta</taxon>
        <taxon>Tracheophyta</taxon>
        <taxon>Spermatophyta</taxon>
        <taxon>Magnoliopsida</taxon>
        <taxon>eudicotyledons</taxon>
        <taxon>Gunneridae</taxon>
        <taxon>Pentapetalae</taxon>
        <taxon>rosids</taxon>
        <taxon>malvids</taxon>
        <taxon>Malvales</taxon>
        <taxon>Malvaceae</taxon>
        <taxon>Malvoideae</taxon>
        <taxon>Hibiscus</taxon>
    </lineage>
</organism>
<dbReference type="InterPro" id="IPR036397">
    <property type="entry name" value="RNaseH_sf"/>
</dbReference>
<gene>
    <name evidence="3" type="ORF">HRI_003910000</name>
</gene>
<evidence type="ECO:0000313" key="3">
    <source>
        <dbReference type="EMBL" id="GMJ02408.1"/>
    </source>
</evidence>
<dbReference type="InterPro" id="IPR044730">
    <property type="entry name" value="RNase_H-like_dom_plant"/>
</dbReference>
<evidence type="ECO:0000313" key="4">
    <source>
        <dbReference type="Proteomes" id="UP001165190"/>
    </source>
</evidence>
<dbReference type="InterPro" id="IPR012337">
    <property type="entry name" value="RNaseH-like_sf"/>
</dbReference>
<feature type="domain" description="RNase H type-1" evidence="1">
    <location>
        <begin position="402"/>
        <end position="523"/>
    </location>
</feature>
<evidence type="ECO:0008006" key="5">
    <source>
        <dbReference type="Google" id="ProtNLM"/>
    </source>
</evidence>
<dbReference type="EMBL" id="BSYR01000036">
    <property type="protein sequence ID" value="GMJ02408.1"/>
    <property type="molecule type" value="Genomic_DNA"/>
</dbReference>
<dbReference type="Pfam" id="PF13456">
    <property type="entry name" value="RVT_3"/>
    <property type="match status" value="1"/>
</dbReference>
<comment type="caution">
    <text evidence="3">The sequence shown here is derived from an EMBL/GenBank/DDBJ whole genome shotgun (WGS) entry which is preliminary data.</text>
</comment>
<proteinExistence type="predicted"/>
<dbReference type="GO" id="GO:0003676">
    <property type="term" value="F:nucleic acid binding"/>
    <property type="evidence" value="ECO:0007669"/>
    <property type="project" value="InterPro"/>
</dbReference>
<dbReference type="PANTHER" id="PTHR47074:SF61">
    <property type="entry name" value="RNASE H TYPE-1 DOMAIN-CONTAINING PROTEIN"/>
    <property type="match status" value="1"/>
</dbReference>
<dbReference type="CDD" id="cd06222">
    <property type="entry name" value="RNase_H_like"/>
    <property type="match status" value="1"/>
</dbReference>
<keyword evidence="4" id="KW-1185">Reference proteome</keyword>
<dbReference type="Pfam" id="PF13966">
    <property type="entry name" value="zf-RVT"/>
    <property type="match status" value="1"/>
</dbReference>
<dbReference type="PANTHER" id="PTHR47074">
    <property type="entry name" value="BNAC02G40300D PROTEIN"/>
    <property type="match status" value="1"/>
</dbReference>
<reference evidence="3" key="1">
    <citation type="submission" date="2023-05" db="EMBL/GenBank/DDBJ databases">
        <title>Genome and transcriptome analyses reveal genes involved in the formation of fine ridges on petal epidermal cells in Hibiscus trionum.</title>
        <authorList>
            <person name="Koshimizu S."/>
            <person name="Masuda S."/>
            <person name="Ishii T."/>
            <person name="Shirasu K."/>
            <person name="Hoshino A."/>
            <person name="Arita M."/>
        </authorList>
    </citation>
    <scope>NUCLEOTIDE SEQUENCE</scope>
    <source>
        <strain evidence="3">Hamamatsu line</strain>
    </source>
</reference>
<dbReference type="OrthoDB" id="959921at2759"/>
<dbReference type="AlphaFoldDB" id="A0A9W7MFP8"/>
<dbReference type="Gene3D" id="3.30.420.10">
    <property type="entry name" value="Ribonuclease H-like superfamily/Ribonuclease H"/>
    <property type="match status" value="1"/>
</dbReference>
<dbReference type="InterPro" id="IPR002156">
    <property type="entry name" value="RNaseH_domain"/>
</dbReference>
<name>A0A9W7MFP8_HIBTR</name>
<evidence type="ECO:0000259" key="2">
    <source>
        <dbReference type="Pfam" id="PF13966"/>
    </source>
</evidence>
<evidence type="ECO:0000259" key="1">
    <source>
        <dbReference type="Pfam" id="PF13456"/>
    </source>
</evidence>
<dbReference type="SUPFAM" id="SSF53098">
    <property type="entry name" value="Ribonuclease H-like"/>
    <property type="match status" value="1"/>
</dbReference>